<dbReference type="EC" id="2.3.1.225" evidence="7"/>
<evidence type="ECO:0000256" key="1">
    <source>
        <dbReference type="ARBA" id="ARBA00004141"/>
    </source>
</evidence>
<feature type="domain" description="Palmitoyltransferase DHHC" evidence="9">
    <location>
        <begin position="185"/>
        <end position="308"/>
    </location>
</feature>
<dbReference type="PANTHER" id="PTHR12246">
    <property type="entry name" value="PALMITOYLTRANSFERASE ZDHHC16"/>
    <property type="match status" value="1"/>
</dbReference>
<dbReference type="Proteomes" id="UP001195914">
    <property type="component" value="Unassembled WGS sequence"/>
</dbReference>
<comment type="catalytic activity">
    <reaction evidence="7">
        <text>L-cysteinyl-[protein] + hexadecanoyl-CoA = S-hexadecanoyl-L-cysteinyl-[protein] + CoA</text>
        <dbReference type="Rhea" id="RHEA:36683"/>
        <dbReference type="Rhea" id="RHEA-COMP:10131"/>
        <dbReference type="Rhea" id="RHEA-COMP:11032"/>
        <dbReference type="ChEBI" id="CHEBI:29950"/>
        <dbReference type="ChEBI" id="CHEBI:57287"/>
        <dbReference type="ChEBI" id="CHEBI:57379"/>
        <dbReference type="ChEBI" id="CHEBI:74151"/>
        <dbReference type="EC" id="2.3.1.225"/>
    </reaction>
</comment>
<feature type="transmembrane region" description="Helical" evidence="7">
    <location>
        <begin position="129"/>
        <end position="148"/>
    </location>
</feature>
<reference evidence="10" key="1">
    <citation type="journal article" date="2014" name="Nucleic Acids Res.">
        <title>The evolutionary dynamics of variant antigen genes in Babesia reveal a history of genomic innovation underlying host-parasite interaction.</title>
        <authorList>
            <person name="Jackson A.P."/>
            <person name="Otto T.D."/>
            <person name="Darby A."/>
            <person name="Ramaprasad A."/>
            <person name="Xia D."/>
            <person name="Echaide I.E."/>
            <person name="Farber M."/>
            <person name="Gahlot S."/>
            <person name="Gamble J."/>
            <person name="Gupta D."/>
            <person name="Gupta Y."/>
            <person name="Jackson L."/>
            <person name="Malandrin L."/>
            <person name="Malas T.B."/>
            <person name="Moussa E."/>
            <person name="Nair M."/>
            <person name="Reid A.J."/>
            <person name="Sanders M."/>
            <person name="Sharma J."/>
            <person name="Tracey A."/>
            <person name="Quail M.A."/>
            <person name="Weir W."/>
            <person name="Wastling J.M."/>
            <person name="Hall N."/>
            <person name="Willadsen P."/>
            <person name="Lingelbach K."/>
            <person name="Shiels B."/>
            <person name="Tait A."/>
            <person name="Berriman M."/>
            <person name="Allred D.R."/>
            <person name="Pain A."/>
        </authorList>
    </citation>
    <scope>NUCLEOTIDE SEQUENCE</scope>
    <source>
        <strain evidence="10">1802A</strain>
    </source>
</reference>
<evidence type="ECO:0000256" key="4">
    <source>
        <dbReference type="ARBA" id="ARBA00022989"/>
    </source>
</evidence>
<evidence type="ECO:0000259" key="9">
    <source>
        <dbReference type="Pfam" id="PF01529"/>
    </source>
</evidence>
<evidence type="ECO:0000256" key="5">
    <source>
        <dbReference type="ARBA" id="ARBA00023136"/>
    </source>
</evidence>
<feature type="region of interest" description="Disordered" evidence="8">
    <location>
        <begin position="16"/>
        <end position="50"/>
    </location>
</feature>
<reference evidence="10" key="2">
    <citation type="submission" date="2021-05" db="EMBL/GenBank/DDBJ databases">
        <authorList>
            <person name="Pain A."/>
        </authorList>
    </citation>
    <scope>NUCLEOTIDE SEQUENCE</scope>
    <source>
        <strain evidence="10">1802A</strain>
    </source>
</reference>
<keyword evidence="4 7" id="KW-1133">Transmembrane helix</keyword>
<dbReference type="PROSITE" id="PS50216">
    <property type="entry name" value="DHHC"/>
    <property type="match status" value="1"/>
</dbReference>
<dbReference type="InterPro" id="IPR039859">
    <property type="entry name" value="PFA4/ZDH16/20/ERF2-like"/>
</dbReference>
<evidence type="ECO:0000256" key="7">
    <source>
        <dbReference type="RuleBase" id="RU079119"/>
    </source>
</evidence>
<dbReference type="Pfam" id="PF01529">
    <property type="entry name" value="DHHC"/>
    <property type="match status" value="1"/>
</dbReference>
<evidence type="ECO:0000256" key="6">
    <source>
        <dbReference type="ARBA" id="ARBA00023315"/>
    </source>
</evidence>
<dbReference type="EMBL" id="JAHBMH010000073">
    <property type="protein sequence ID" value="KAK1932903.1"/>
    <property type="molecule type" value="Genomic_DNA"/>
</dbReference>
<dbReference type="GO" id="GO:0016020">
    <property type="term" value="C:membrane"/>
    <property type="evidence" value="ECO:0007669"/>
    <property type="project" value="UniProtKB-SubCell"/>
</dbReference>
<evidence type="ECO:0000256" key="2">
    <source>
        <dbReference type="ARBA" id="ARBA00022679"/>
    </source>
</evidence>
<evidence type="ECO:0000313" key="11">
    <source>
        <dbReference type="Proteomes" id="UP001195914"/>
    </source>
</evidence>
<keyword evidence="6 7" id="KW-0012">Acyltransferase</keyword>
<proteinExistence type="inferred from homology"/>
<feature type="transmembrane region" description="Helical" evidence="7">
    <location>
        <begin position="272"/>
        <end position="295"/>
    </location>
</feature>
<keyword evidence="2 7" id="KW-0808">Transferase</keyword>
<gene>
    <name evidence="10" type="ORF">X943_001332</name>
</gene>
<organism evidence="10 11">
    <name type="scientific">Babesia divergens</name>
    <dbReference type="NCBI Taxonomy" id="32595"/>
    <lineage>
        <taxon>Eukaryota</taxon>
        <taxon>Sar</taxon>
        <taxon>Alveolata</taxon>
        <taxon>Apicomplexa</taxon>
        <taxon>Aconoidasida</taxon>
        <taxon>Piroplasmida</taxon>
        <taxon>Babesiidae</taxon>
        <taxon>Babesia</taxon>
    </lineage>
</organism>
<name>A0AAD9LDV2_BABDI</name>
<comment type="caution">
    <text evidence="10">The sequence shown here is derived from an EMBL/GenBank/DDBJ whole genome shotgun (WGS) entry which is preliminary data.</text>
</comment>
<sequence length="393" mass="44430">MAPRQLDITEAFAMVDSPTGDTESERVSPRPLSTYTSYVPSRASSTPLDIESDPLLSRQDRHLSSSKVCLRSVYTMPPPQSKVSWFHYLPVAFVLLSFTTIYGIFMCYHVKPAIKNDFNHLGVLSNKTAATLFFTHVLCALFLVNYILCASVDPGRIPAAPEWSICGNDDKTSLPTLCETKKCGGRRVCKWCYQYKPDRAHHCRVCGRCVLKMDHHCPWVHNCIGWGNHKYFFLCLFYAAVLSCVIAIVSLPTVKHAMRSPLVPFNELMMMLVGEVLSIFYCIICTLFLCFHIWLMCEAFTTIEFCEKRTSSAMLLEGSLWSGGLRYNISCVLGQNPLLWLLPIDDRVGDGLQFIAHLPVEGSDDNDEALYDENSVFLKMARETKQFEPILDV</sequence>
<keyword evidence="3 7" id="KW-0812">Transmembrane</keyword>
<keyword evidence="11" id="KW-1185">Reference proteome</keyword>
<keyword evidence="5 7" id="KW-0472">Membrane</keyword>
<comment type="similarity">
    <text evidence="7">Belongs to the DHHC palmitoyltransferase family.</text>
</comment>
<dbReference type="InterPro" id="IPR001594">
    <property type="entry name" value="Palmitoyltrfase_DHHC"/>
</dbReference>
<feature type="transmembrane region" description="Helical" evidence="7">
    <location>
        <begin position="85"/>
        <end position="108"/>
    </location>
</feature>
<evidence type="ECO:0000256" key="3">
    <source>
        <dbReference type="ARBA" id="ARBA00022692"/>
    </source>
</evidence>
<comment type="domain">
    <text evidence="7">The DHHC domain is required for palmitoyltransferase activity.</text>
</comment>
<accession>A0AAD9LDV2</accession>
<dbReference type="GO" id="GO:0019706">
    <property type="term" value="F:protein-cysteine S-palmitoyltransferase activity"/>
    <property type="evidence" value="ECO:0007669"/>
    <property type="project" value="UniProtKB-EC"/>
</dbReference>
<evidence type="ECO:0000313" key="10">
    <source>
        <dbReference type="EMBL" id="KAK1932903.1"/>
    </source>
</evidence>
<dbReference type="AlphaFoldDB" id="A0AAD9LDV2"/>
<feature type="compositionally biased region" description="Polar residues" evidence="8">
    <location>
        <begin position="31"/>
        <end position="47"/>
    </location>
</feature>
<feature type="transmembrane region" description="Helical" evidence="7">
    <location>
        <begin position="231"/>
        <end position="251"/>
    </location>
</feature>
<comment type="subcellular location">
    <subcellularLocation>
        <location evidence="1">Membrane</location>
        <topology evidence="1">Multi-pass membrane protein</topology>
    </subcellularLocation>
</comment>
<protein>
    <recommendedName>
        <fullName evidence="7">Palmitoyltransferase</fullName>
        <ecNumber evidence="7">2.3.1.225</ecNumber>
    </recommendedName>
</protein>
<evidence type="ECO:0000256" key="8">
    <source>
        <dbReference type="SAM" id="MobiDB-lite"/>
    </source>
</evidence>